<evidence type="ECO:0000256" key="6">
    <source>
        <dbReference type="SAM" id="MobiDB-lite"/>
    </source>
</evidence>
<dbReference type="GO" id="GO:0005682">
    <property type="term" value="C:U5 snRNP"/>
    <property type="evidence" value="ECO:0007669"/>
    <property type="project" value="UniProtKB-ARBA"/>
</dbReference>
<evidence type="ECO:0000256" key="4">
    <source>
        <dbReference type="ARBA" id="ARBA00022806"/>
    </source>
</evidence>
<dbReference type="CDD" id="cd18019">
    <property type="entry name" value="DEXHc_Brr2_1"/>
    <property type="match status" value="1"/>
</dbReference>
<dbReference type="SMART" id="SM00382">
    <property type="entry name" value="AAA"/>
    <property type="match status" value="2"/>
</dbReference>
<dbReference type="PhylomeDB" id="A0A060TE03"/>
<keyword evidence="2" id="KW-0547">Nucleotide-binding</keyword>
<dbReference type="Pfam" id="PF18149">
    <property type="entry name" value="Helicase_PWI"/>
    <property type="match status" value="1"/>
</dbReference>
<evidence type="ECO:0000256" key="5">
    <source>
        <dbReference type="ARBA" id="ARBA00022840"/>
    </source>
</evidence>
<dbReference type="FunFam" id="1.10.3380.10:FF:000001">
    <property type="entry name" value="U5 small nuclear ribonucleoprotein helicase"/>
    <property type="match status" value="1"/>
</dbReference>
<feature type="region of interest" description="Disordered" evidence="6">
    <location>
        <begin position="200"/>
        <end position="269"/>
    </location>
</feature>
<dbReference type="SUPFAM" id="SSF158702">
    <property type="entry name" value="Sec63 N-terminal domain-like"/>
    <property type="match status" value="2"/>
</dbReference>
<dbReference type="SUPFAM" id="SSF81296">
    <property type="entry name" value="E set domains"/>
    <property type="match status" value="1"/>
</dbReference>
<dbReference type="GO" id="GO:0003676">
    <property type="term" value="F:nucleic acid binding"/>
    <property type="evidence" value="ECO:0007669"/>
    <property type="project" value="InterPro"/>
</dbReference>
<evidence type="ECO:0000256" key="3">
    <source>
        <dbReference type="ARBA" id="ARBA00022801"/>
    </source>
</evidence>
<dbReference type="InterPro" id="IPR050474">
    <property type="entry name" value="Hel308_SKI2-like"/>
</dbReference>
<evidence type="ECO:0000259" key="7">
    <source>
        <dbReference type="PROSITE" id="PS51192"/>
    </source>
</evidence>
<dbReference type="Pfam" id="PF23445">
    <property type="entry name" value="WHD_SNRNP200"/>
    <property type="match status" value="2"/>
</dbReference>
<dbReference type="EMBL" id="HG937694">
    <property type="protein sequence ID" value="CDP37112.1"/>
    <property type="molecule type" value="Genomic_DNA"/>
</dbReference>
<dbReference type="InterPro" id="IPR004179">
    <property type="entry name" value="Sec63-dom"/>
</dbReference>
<reference evidence="9" key="1">
    <citation type="submission" date="2014-02" db="EMBL/GenBank/DDBJ databases">
        <authorList>
            <person name="Genoscope - CEA"/>
        </authorList>
    </citation>
    <scope>NUCLEOTIDE SEQUENCE</scope>
    <source>
        <strain evidence="9">LS3</strain>
    </source>
</reference>
<dbReference type="SMART" id="SM00973">
    <property type="entry name" value="Sec63"/>
    <property type="match status" value="2"/>
</dbReference>
<dbReference type="GO" id="GO:0005524">
    <property type="term" value="F:ATP binding"/>
    <property type="evidence" value="ECO:0007669"/>
    <property type="project" value="UniProtKB-KW"/>
</dbReference>
<dbReference type="GO" id="GO:0003678">
    <property type="term" value="F:DNA helicase activity"/>
    <property type="evidence" value="ECO:0007669"/>
    <property type="project" value="TreeGrafter"/>
</dbReference>
<sequence length="2169" mass="245136">MGDDVSQYKYDEMSSKVLRVDRRFVERASNDATGEPESLAGRISVREMGSRVARSETPQSNEDRSSAQLKTIAPKSKRSRPSRPDYTEGTVLDASVGDLSYFPSTEETREVFDIIMAWIQTRLEDQPHDIVRSAADAALSIVKQDGLKDLDKKKQVEDIVGPLSSDQFNQLLNLSKQITDYDDDSNTADPGAIDQGVAVNFDDNDMDDNAFGSSDEYSDDDDDVRSFGATDSEEEQESEKLGAAQGPEVIADTSKPSEEEATSSAAGQIQPHEIDAFWLQRQLSAVFPDSHVLQQMTAKVFDILAAPSSLSQCENDIMELFDFEHFDLTKLLVTNRQMIVWLSRLSQAQTPAERKQIESQMASEGLSYLVQRVSAESKDSAESKMEVDTPTTSASTATAIAKDKLQPRIVDLDAMVFEQGSHLFSGKDISLPPGSYKEETRTYEQYNIPAPKLVQDNDERVPISDMPEWTHSAFSTTAKLNRVQSRVFPVAFESDENLLLCAPTGAGKTNVAMLTMLRAMSHFRSPRTGHLDLDAFKIVYVAPLKALVQEQVREFGRKLEPYGIKVSELTGDQNMTKQQISETQVIVTTPEKWDVITRKSSDTSYTNLVRLIIIDEIHLLHDLRGPVLESIVARTIRRSESTGEDVRLVGLSATLPNYVDVAAFLRVDPEKGLFYFDSTYRPCPLAQKFIGITEKKAFKRFQAMNDACYEKVMEYAGRQQMIIFVHSRKETARTARYLRDRAMEEKTLDRFLHRDLASREILQSESEEVQNADLKNLLPTGFAIHHAGLSRADRASSEELFAAGKIQVLVSTATLAWGVNLPAHTVIIKGTQIYNPEKGRWDELSPQDVLQMLGRAGRPQFDKQGEGIIITAHSELNYYMSLINSQLPIESQLMSKLADSLNAEVVLGTVRCLEEAVDWLGYTYLYVRMLKDPRLYRVGEDYSNDKALVRKRMDLAHSALVILQQSNMIKYNTDSHKVQSTELGRIASHFYISHSSMGVYNKLLKPFLGPIELFRIFSLSEEFKYIPVRQEEKPELTKLLERAPIAIKEGANEPAAKINILLQAYISRLRLDGFSLMADMVYVTQSGSRLLRAMHEICLRKGWSAMAKMTLDVCKMVENRMWLSSSPLRQFPTCPKEVIKKMESSQMPWPRYFDLADPAEVGQAIRLEKYGRPVYDMIQQFPRLDLKADFQPITQSLLRIELVVTPAFQWNPAVHGNIESFLVLAEDGDGDTVLYNDIFQLRQEHAEDEHIVEFTVPISQPMPPNYFISVISEKWLQSETRLAISFNNLILPEKFPAPTALRDLEPLPVTRLEDKRLQAMYPNWTHFNKIQTQTFQALYESDESVFIGAAVGSGKTVCAELALISFWKDVMEQMSEDGEGFIRPKALYIAPHESQLEERYKDWSNRMASLLGMKIGRASGELAQDLKTLEKSDLILATPSQWDILSRRWQRRRNVKRVTLMIADDIHTVGGLNGYVYESVISRMRYMAAQLDNPLRTVALSVPLANGKDLGAWIGAKSQMVFNFSPSDRMHPMEIHLQSFSIPHHPSLMIAMARPTFYAAQLLASQAPTLVFVPDRKQCAETSLELIRFSHAAGNESLFRLAEKLPHLDDIEDKVLQESVSHGIGYIYPAMNSTDRDIVEQLFRRNLIQVLLCTRDLCWSSPAAKLVVIMGTQFYDGAEHRYIDYPIIDVLQMLGRGTRPMEDSSGKALILTNASKRDYYRKFLSESLPIESHLQLSLQDVFIPEISERVIESRQDAVDWLTFTYFYHRIRGNPSYYGVIDNSDMGVNEFLSDQVEKALGELAGQGEESGEGSKLIDLEDEEAEDGETATISPLNGAIISAYYNVAFVTMQTFALSLSSSTKLRGILEIVTSAAEFEYSVPIRTHEERVLGRIYERVPIKLHNPEPNTARFKAFVLLQAHFSRMSLPPDLVADQKIVLEKILSLLAACVDVLSGDGRLNAMTAMELSQMTVQGLWDKDSPLKQIPYFGNDTVERCKAEGIESVADFINIEEDEVRNRILAMDETDPRMSEIADFVNGFPNIEMTHELEESTMVTDEPNVIHVTLEREADEDEEEIDTRVKSHFYPFNKTENWWLVVGDVKKKQLYGIKRVSVNKPVQTVKVEFMIPTEGRHQLALWCVSDSYLDADREIEFSVQVEKGTDDDGDVEMAE</sequence>
<dbReference type="GO" id="GO:0000712">
    <property type="term" value="P:resolution of meiotic recombination intermediates"/>
    <property type="evidence" value="ECO:0007669"/>
    <property type="project" value="TreeGrafter"/>
</dbReference>
<dbReference type="PANTHER" id="PTHR47961:SF4">
    <property type="entry name" value="ACTIVATING SIGNAL COINTEGRATOR 1 COMPLEX SUBUNIT 3"/>
    <property type="match status" value="1"/>
</dbReference>
<dbReference type="InterPro" id="IPR035892">
    <property type="entry name" value="C2_domain_sf"/>
</dbReference>
<dbReference type="SUPFAM" id="SSF46785">
    <property type="entry name" value="Winged helix' DNA-binding domain"/>
    <property type="match status" value="1"/>
</dbReference>
<gene>
    <name evidence="9" type="ORF">GNLVRS02_ARAD1D03982g</name>
</gene>
<dbReference type="InterPro" id="IPR036390">
    <property type="entry name" value="WH_DNA-bd_sf"/>
</dbReference>
<dbReference type="CDD" id="cd18021">
    <property type="entry name" value="DEXHc_Brr2_2"/>
    <property type="match status" value="1"/>
</dbReference>
<dbReference type="InterPro" id="IPR027417">
    <property type="entry name" value="P-loop_NTPase"/>
</dbReference>
<evidence type="ECO:0000259" key="8">
    <source>
        <dbReference type="PROSITE" id="PS51194"/>
    </source>
</evidence>
<proteinExistence type="predicted"/>
<dbReference type="Pfam" id="PF00270">
    <property type="entry name" value="DEAD"/>
    <property type="match status" value="2"/>
</dbReference>
<dbReference type="GO" id="GO:0017111">
    <property type="term" value="F:ribonucleoside triphosphate phosphatase activity"/>
    <property type="evidence" value="ECO:0007669"/>
    <property type="project" value="UniProtKB-EC"/>
</dbReference>
<dbReference type="InterPro" id="IPR048863">
    <property type="entry name" value="BRR2_plug"/>
</dbReference>
<dbReference type="FunFam" id="3.40.50.300:FF:000254">
    <property type="entry name" value="U5 small nuclear ribonucleoprotein helicase"/>
    <property type="match status" value="1"/>
</dbReference>
<dbReference type="InterPro" id="IPR014001">
    <property type="entry name" value="Helicase_ATP-bd"/>
</dbReference>
<feature type="domain" description="Helicase C-terminal" evidence="8">
    <location>
        <begin position="708"/>
        <end position="918"/>
    </location>
</feature>
<evidence type="ECO:0000256" key="1">
    <source>
        <dbReference type="ARBA" id="ARBA00022737"/>
    </source>
</evidence>
<dbReference type="CDD" id="cd18795">
    <property type="entry name" value="SF2_C_Ski2"/>
    <property type="match status" value="1"/>
</dbReference>
<dbReference type="FunFam" id="1.10.10.10:FF:000024">
    <property type="entry name" value="U5 small nuclear ribonucleoprotein helicase"/>
    <property type="match status" value="1"/>
</dbReference>
<accession>A0A060TE03</accession>
<dbReference type="Gene3D" id="2.60.40.150">
    <property type="entry name" value="C2 domain"/>
    <property type="match status" value="2"/>
</dbReference>
<dbReference type="PANTHER" id="PTHR47961">
    <property type="entry name" value="DNA POLYMERASE THETA, PUTATIVE (AFU_ORTHOLOGUE AFUA_1G05260)-RELATED"/>
    <property type="match status" value="1"/>
</dbReference>
<feature type="region of interest" description="Disordered" evidence="6">
    <location>
        <begin position="26"/>
        <end position="90"/>
    </location>
</feature>
<dbReference type="InterPro" id="IPR041094">
    <property type="entry name" value="Brr2_helicase_PWI"/>
</dbReference>
<dbReference type="Gene3D" id="1.10.10.10">
    <property type="entry name" value="Winged helix-like DNA-binding domain superfamily/Winged helix DNA-binding domain"/>
    <property type="match status" value="2"/>
</dbReference>
<evidence type="ECO:0000313" key="9">
    <source>
        <dbReference type="EMBL" id="CDP37112.1"/>
    </source>
</evidence>
<dbReference type="InterPro" id="IPR057842">
    <property type="entry name" value="WH_MER3"/>
</dbReference>
<feature type="domain" description="Helicase ATP-binding" evidence="7">
    <location>
        <begin position="489"/>
        <end position="673"/>
    </location>
</feature>
<dbReference type="PROSITE" id="PS51194">
    <property type="entry name" value="HELICASE_CTER"/>
    <property type="match status" value="1"/>
</dbReference>
<dbReference type="PROSITE" id="PS51192">
    <property type="entry name" value="HELICASE_ATP_BIND_1"/>
    <property type="match status" value="2"/>
</dbReference>
<keyword evidence="1" id="KW-0677">Repeat</keyword>
<evidence type="ECO:0000256" key="2">
    <source>
        <dbReference type="ARBA" id="ARBA00022741"/>
    </source>
</evidence>
<dbReference type="FunFam" id="2.60.40.150:FF:000133">
    <property type="entry name" value="Pre-mRNA splicing helicase, putative"/>
    <property type="match status" value="1"/>
</dbReference>
<dbReference type="Pfam" id="PF00271">
    <property type="entry name" value="Helicase_C"/>
    <property type="match status" value="1"/>
</dbReference>
<dbReference type="InterPro" id="IPR001650">
    <property type="entry name" value="Helicase_C-like"/>
</dbReference>
<protein>
    <submittedName>
        <fullName evidence="9">ARAD1D03982p</fullName>
        <ecNumber evidence="9">3.6.1.15</ecNumber>
    </submittedName>
</protein>
<organism evidence="9">
    <name type="scientific">Blastobotrys adeninivorans</name>
    <name type="common">Yeast</name>
    <name type="synonym">Arxula adeninivorans</name>
    <dbReference type="NCBI Taxonomy" id="409370"/>
    <lineage>
        <taxon>Eukaryota</taxon>
        <taxon>Fungi</taxon>
        <taxon>Dikarya</taxon>
        <taxon>Ascomycota</taxon>
        <taxon>Saccharomycotina</taxon>
        <taxon>Dipodascomycetes</taxon>
        <taxon>Dipodascales</taxon>
        <taxon>Trichomonascaceae</taxon>
        <taxon>Blastobotrys</taxon>
    </lineage>
</organism>
<dbReference type="Gene3D" id="3.40.50.300">
    <property type="entry name" value="P-loop containing nucleotide triphosphate hydrolases"/>
    <property type="match status" value="4"/>
</dbReference>
<keyword evidence="3 9" id="KW-0378">Hydrolase</keyword>
<dbReference type="PIRSF" id="PIRSF039073">
    <property type="entry name" value="BRR2"/>
    <property type="match status" value="1"/>
</dbReference>
<dbReference type="FunFam" id="1.10.10.10:FF:000012">
    <property type="entry name" value="U5 small nuclear ribonucleoprotein helicase"/>
    <property type="match status" value="1"/>
</dbReference>
<dbReference type="FunFam" id="3.40.50.300:FF:000102">
    <property type="entry name" value="RNA helicase, activating signal cointegrator 1"/>
    <property type="match status" value="1"/>
</dbReference>
<feature type="domain" description="Helicase ATP-binding" evidence="7">
    <location>
        <begin position="1336"/>
        <end position="1522"/>
    </location>
</feature>
<dbReference type="FunFam" id="3.40.50.300:FF:000062">
    <property type="entry name" value="U5 small nuclear ribonucleoprotein helicase"/>
    <property type="match status" value="1"/>
</dbReference>
<dbReference type="GO" id="GO:0000393">
    <property type="term" value="P:spliceosomal conformational changes to generate catalytic conformation"/>
    <property type="evidence" value="ECO:0007669"/>
    <property type="project" value="UniProtKB-ARBA"/>
</dbReference>
<reference evidence="9" key="2">
    <citation type="submission" date="2014-06" db="EMBL/GenBank/DDBJ databases">
        <title>The complete genome of Blastobotrys (Arxula) adeninivorans LS3 - a yeast of biotechnological interest.</title>
        <authorList>
            <person name="Kunze G."/>
            <person name="Gaillardin C."/>
            <person name="Czernicka M."/>
            <person name="Durrens P."/>
            <person name="Martin T."/>
            <person name="Boer E."/>
            <person name="Gabaldon T."/>
            <person name="Cruz J."/>
            <person name="Talla E."/>
            <person name="Marck C."/>
            <person name="Goffeau A."/>
            <person name="Barbe V."/>
            <person name="Baret P."/>
            <person name="Baronian K."/>
            <person name="Beier S."/>
            <person name="Bleykasten C."/>
            <person name="Bode R."/>
            <person name="Casaregola S."/>
            <person name="Despons L."/>
            <person name="Fairhead C."/>
            <person name="Giersberg M."/>
            <person name="Gierski P."/>
            <person name="Hahnel U."/>
            <person name="Hartmann A."/>
            <person name="Jankowska D."/>
            <person name="Jubin C."/>
            <person name="Jung P."/>
            <person name="Lafontaine I."/>
            <person name="Leh-Louis V."/>
            <person name="Lemaire M."/>
            <person name="Marcet-Houben M."/>
            <person name="Mascher M."/>
            <person name="Morel G."/>
            <person name="Richard G.-F."/>
            <person name="Riechen J."/>
            <person name="Sacerdot C."/>
            <person name="Sarkar A."/>
            <person name="Savel G."/>
            <person name="Schacherer J."/>
            <person name="Sherman D."/>
            <person name="Straub M.-L."/>
            <person name="Stein N."/>
            <person name="Thierry A."/>
            <person name="Trautwein-Schult A."/>
            <person name="Westhof E."/>
            <person name="Worch S."/>
            <person name="Dujon B."/>
            <person name="Souciet J.-L."/>
            <person name="Wincker P."/>
            <person name="Scholz U."/>
            <person name="Neuveglise N."/>
        </authorList>
    </citation>
    <scope>NUCLEOTIDE SEQUENCE</scope>
    <source>
        <strain evidence="9">LS3</strain>
    </source>
</reference>
<dbReference type="Pfam" id="PF21188">
    <property type="entry name" value="BRR2_plug"/>
    <property type="match status" value="1"/>
</dbReference>
<dbReference type="Pfam" id="PF02889">
    <property type="entry name" value="Sec63"/>
    <property type="match status" value="2"/>
</dbReference>
<dbReference type="EC" id="3.6.1.15" evidence="9"/>
<dbReference type="InterPro" id="IPR014756">
    <property type="entry name" value="Ig_E-set"/>
</dbReference>
<dbReference type="SMART" id="SM00490">
    <property type="entry name" value="HELICc"/>
    <property type="match status" value="2"/>
</dbReference>
<dbReference type="InterPro" id="IPR036388">
    <property type="entry name" value="WH-like_DNA-bd_sf"/>
</dbReference>
<dbReference type="InterPro" id="IPR011545">
    <property type="entry name" value="DEAD/DEAH_box_helicase_dom"/>
</dbReference>
<dbReference type="InterPro" id="IPR003593">
    <property type="entry name" value="AAA+_ATPase"/>
</dbReference>
<dbReference type="SUPFAM" id="SSF52540">
    <property type="entry name" value="P-loop containing nucleoside triphosphate hydrolases"/>
    <property type="match status" value="4"/>
</dbReference>
<dbReference type="Gene3D" id="1.10.3380.10">
    <property type="entry name" value="Sec63 N-terminal domain-like domain"/>
    <property type="match status" value="2"/>
</dbReference>
<dbReference type="FunFam" id="2.60.40.150:FF:000004">
    <property type="entry name" value="RNA helicase, activating signal cointegrator 1"/>
    <property type="match status" value="1"/>
</dbReference>
<dbReference type="Gene3D" id="1.10.150.20">
    <property type="entry name" value="5' to 3' exonuclease, C-terminal subdomain"/>
    <property type="match status" value="2"/>
</dbReference>
<dbReference type="SMART" id="SM00487">
    <property type="entry name" value="DEXDc"/>
    <property type="match status" value="2"/>
</dbReference>
<keyword evidence="5" id="KW-0067">ATP-binding</keyword>
<dbReference type="FunFam" id="1.10.150.20:FF:000004">
    <property type="entry name" value="U5 small nuclear ribonucleoprotein helicase"/>
    <property type="match status" value="1"/>
</dbReference>
<keyword evidence="4" id="KW-0347">Helicase</keyword>
<name>A0A060TE03_BLAAD</name>